<sequence>MGQSRKFVCLQILYPKEGGAYLLWWCHLTLCDRVSHDPMGQDCSLLSLFFFSPSLLAVSSLPIQLLSLSSPGFTSLIRYAVPKQSPDRVHPWGPTLPEYHDQ</sequence>
<evidence type="ECO:0000313" key="1">
    <source>
        <dbReference type="EMBL" id="KAJ9489908.1"/>
    </source>
</evidence>
<accession>A0AAI9TMK4</accession>
<name>A0AAI9TMK4_PENTH</name>
<comment type="caution">
    <text evidence="1">The sequence shown here is derived from an EMBL/GenBank/DDBJ whole genome shotgun (WGS) entry which is preliminary data.</text>
</comment>
<dbReference type="Proteomes" id="UP001227192">
    <property type="component" value="Unassembled WGS sequence"/>
</dbReference>
<reference evidence="1" key="1">
    <citation type="submission" date="2015-06" db="EMBL/GenBank/DDBJ databases">
        <authorList>
            <person name="Nguyen H."/>
        </authorList>
    </citation>
    <scope>NUCLEOTIDE SEQUENCE</scope>
    <source>
        <strain evidence="1">DAOM 180753</strain>
    </source>
</reference>
<reference evidence="1" key="2">
    <citation type="journal article" date="2016" name="Fungal Biol.">
        <title>Ochratoxin A production by Penicillium thymicola.</title>
        <authorList>
            <person name="Nguyen H.D.T."/>
            <person name="McMullin D.R."/>
            <person name="Ponomareva E."/>
            <person name="Riley R."/>
            <person name="Pomraning K.R."/>
            <person name="Baker S.E."/>
            <person name="Seifert K.A."/>
        </authorList>
    </citation>
    <scope>NUCLEOTIDE SEQUENCE</scope>
    <source>
        <strain evidence="1">DAOM 180753</strain>
    </source>
</reference>
<evidence type="ECO:0000313" key="2">
    <source>
        <dbReference type="Proteomes" id="UP001227192"/>
    </source>
</evidence>
<protein>
    <submittedName>
        <fullName evidence="1">Uncharacterized protein</fullName>
    </submittedName>
</protein>
<organism evidence="1 2">
    <name type="scientific">Penicillium thymicola</name>
    <dbReference type="NCBI Taxonomy" id="293382"/>
    <lineage>
        <taxon>Eukaryota</taxon>
        <taxon>Fungi</taxon>
        <taxon>Dikarya</taxon>
        <taxon>Ascomycota</taxon>
        <taxon>Pezizomycotina</taxon>
        <taxon>Eurotiomycetes</taxon>
        <taxon>Eurotiomycetidae</taxon>
        <taxon>Eurotiales</taxon>
        <taxon>Aspergillaceae</taxon>
        <taxon>Penicillium</taxon>
    </lineage>
</organism>
<proteinExistence type="predicted"/>
<dbReference type="AlphaFoldDB" id="A0AAI9TMK4"/>
<keyword evidence="2" id="KW-1185">Reference proteome</keyword>
<dbReference type="EMBL" id="LACB01000071">
    <property type="protein sequence ID" value="KAJ9489908.1"/>
    <property type="molecule type" value="Genomic_DNA"/>
</dbReference>
<gene>
    <name evidence="1" type="ORF">VN97_g3379</name>
</gene>